<proteinExistence type="predicted"/>
<feature type="repeat" description="PPR" evidence="2">
    <location>
        <begin position="300"/>
        <end position="334"/>
    </location>
</feature>
<dbReference type="Pfam" id="PF13041">
    <property type="entry name" value="PPR_2"/>
    <property type="match status" value="3"/>
</dbReference>
<dbReference type="eggNOG" id="KOG4197">
    <property type="taxonomic scope" value="Eukaryota"/>
</dbReference>
<dbReference type="FunFam" id="1.25.40.10:FF:000381">
    <property type="entry name" value="Pentatricopeptide repeat-containing protein"/>
    <property type="match status" value="1"/>
</dbReference>
<dbReference type="PANTHER" id="PTHR47926:SF533">
    <property type="entry name" value="DYW DOMAIN-CONTAINING PROTEIN"/>
    <property type="match status" value="1"/>
</dbReference>
<reference evidence="4 5" key="1">
    <citation type="journal article" date="2011" name="Science">
        <title>The Selaginella genome identifies genetic changes associated with the evolution of vascular plants.</title>
        <authorList>
            <person name="Banks J.A."/>
            <person name="Nishiyama T."/>
            <person name="Hasebe M."/>
            <person name="Bowman J.L."/>
            <person name="Gribskov M."/>
            <person name="dePamphilis C."/>
            <person name="Albert V.A."/>
            <person name="Aono N."/>
            <person name="Aoyama T."/>
            <person name="Ambrose B.A."/>
            <person name="Ashton N.W."/>
            <person name="Axtell M.J."/>
            <person name="Barker E."/>
            <person name="Barker M.S."/>
            <person name="Bennetzen J.L."/>
            <person name="Bonawitz N.D."/>
            <person name="Chapple C."/>
            <person name="Cheng C."/>
            <person name="Correa L.G."/>
            <person name="Dacre M."/>
            <person name="DeBarry J."/>
            <person name="Dreyer I."/>
            <person name="Elias M."/>
            <person name="Engstrom E.M."/>
            <person name="Estelle M."/>
            <person name="Feng L."/>
            <person name="Finet C."/>
            <person name="Floyd S.K."/>
            <person name="Frommer W.B."/>
            <person name="Fujita T."/>
            <person name="Gramzow L."/>
            <person name="Gutensohn M."/>
            <person name="Harholt J."/>
            <person name="Hattori M."/>
            <person name="Heyl A."/>
            <person name="Hirai T."/>
            <person name="Hiwatashi Y."/>
            <person name="Ishikawa M."/>
            <person name="Iwata M."/>
            <person name="Karol K.G."/>
            <person name="Koehler B."/>
            <person name="Kolukisaoglu U."/>
            <person name="Kubo M."/>
            <person name="Kurata T."/>
            <person name="Lalonde S."/>
            <person name="Li K."/>
            <person name="Li Y."/>
            <person name="Litt A."/>
            <person name="Lyons E."/>
            <person name="Manning G."/>
            <person name="Maruyama T."/>
            <person name="Michael T.P."/>
            <person name="Mikami K."/>
            <person name="Miyazaki S."/>
            <person name="Morinaga S."/>
            <person name="Murata T."/>
            <person name="Mueller-Roeber B."/>
            <person name="Nelson D.R."/>
            <person name="Obara M."/>
            <person name="Oguri Y."/>
            <person name="Olmstead R.G."/>
            <person name="Onodera N."/>
            <person name="Petersen B.L."/>
            <person name="Pils B."/>
            <person name="Prigge M."/>
            <person name="Rensing S.A."/>
            <person name="Riano-Pachon D.M."/>
            <person name="Roberts A.W."/>
            <person name="Sato Y."/>
            <person name="Scheller H.V."/>
            <person name="Schulz B."/>
            <person name="Schulz C."/>
            <person name="Shakirov E.V."/>
            <person name="Shibagaki N."/>
            <person name="Shinohara N."/>
            <person name="Shippen D.E."/>
            <person name="Soerensen I."/>
            <person name="Sotooka R."/>
            <person name="Sugimoto N."/>
            <person name="Sugita M."/>
            <person name="Sumikawa N."/>
            <person name="Tanurdzic M."/>
            <person name="Theissen G."/>
            <person name="Ulvskov P."/>
            <person name="Wakazuki S."/>
            <person name="Weng J.K."/>
            <person name="Willats W.W."/>
            <person name="Wipf D."/>
            <person name="Wolf P.G."/>
            <person name="Yang L."/>
            <person name="Zimmer A.D."/>
            <person name="Zhu Q."/>
            <person name="Mitros T."/>
            <person name="Hellsten U."/>
            <person name="Loque D."/>
            <person name="Otillar R."/>
            <person name="Salamov A."/>
            <person name="Schmutz J."/>
            <person name="Shapiro H."/>
            <person name="Lindquist E."/>
            <person name="Lucas S."/>
            <person name="Rokhsar D."/>
            <person name="Grigoriev I.V."/>
        </authorList>
    </citation>
    <scope>NUCLEOTIDE SEQUENCE [LARGE SCALE GENOMIC DNA]</scope>
</reference>
<dbReference type="InterPro" id="IPR002885">
    <property type="entry name" value="PPR_rpt"/>
</dbReference>
<organism evidence="5">
    <name type="scientific">Selaginella moellendorffii</name>
    <name type="common">Spikemoss</name>
    <dbReference type="NCBI Taxonomy" id="88036"/>
    <lineage>
        <taxon>Eukaryota</taxon>
        <taxon>Viridiplantae</taxon>
        <taxon>Streptophyta</taxon>
        <taxon>Embryophyta</taxon>
        <taxon>Tracheophyta</taxon>
        <taxon>Lycopodiopsida</taxon>
        <taxon>Selaginellales</taxon>
        <taxon>Selaginellaceae</taxon>
        <taxon>Selaginella</taxon>
    </lineage>
</organism>
<dbReference type="Gramene" id="EFJ12910">
    <property type="protein sequence ID" value="EFJ12910"/>
    <property type="gene ID" value="SELMODRAFT_182148"/>
</dbReference>
<feature type="domain" description="DYW" evidence="3">
    <location>
        <begin position="533"/>
        <end position="604"/>
    </location>
</feature>
<gene>
    <name evidence="4" type="ORF">SELMODRAFT_182148</name>
</gene>
<name>D8SRT2_SELML</name>
<dbReference type="SUPFAM" id="SSF48452">
    <property type="entry name" value="TPR-like"/>
    <property type="match status" value="1"/>
</dbReference>
<dbReference type="HOGENOM" id="CLU_002706_37_8_1"/>
<evidence type="ECO:0000259" key="3">
    <source>
        <dbReference type="Pfam" id="PF14432"/>
    </source>
</evidence>
<sequence>MISICSSSRISTAIDTSRRPRYILRLDQGSREVTEYLDLLLACGRSKNLGNGRRLHARIVATGHQDVMFLANHILIMYGKCGGMEDLSRAFSGMKRRNIVSWNAVISAYAQNDRSSDAIVIFLRMLLDGIQPSYVTFTSVLNAFAGPELHRWAKLVHDLALEVGFGSHPVVATALLNMYSKVGSIDRARQVFDELAIKDVVSWSNMIAAYAQTGHGTEALEMFHRMDAEGIQANVITFVTVVHACVLVARITDARTIHCRIIEAGLESNTVLGTALLNMYGKCGGLAEAKKIFDKLAERDVVVWSAILEAYARHGHPRVALKLFTLMQQEGVRPNDVTFVGVLEACCHGGFVPEGRFHFASLVRDHELRPTAHHVHCMLDMLGRAGKLEEAESFIARMPVKEEAITWSIFLGSCRSYGDLERGKRAAEKVFEFLPHCRAGYLTLASMYTDAGMPEEAEAVARLMESRCPKKEPGSSKIVVRGRVHEFCVRSQWHPQAKEIYSYLDELHARALELGYVPDTRPLLLGSVERKLHSERLALAFGAMSVPGKRNSPIHIIKNLRVCRDCHEFTKFVSRTMEGREIIVRDTSRFHLFKDGVCSCGDYW</sequence>
<dbReference type="Pfam" id="PF14432">
    <property type="entry name" value="DYW_deaminase"/>
    <property type="match status" value="1"/>
</dbReference>
<dbReference type="GO" id="GO:0003723">
    <property type="term" value="F:RNA binding"/>
    <property type="evidence" value="ECO:0007669"/>
    <property type="project" value="InterPro"/>
</dbReference>
<dbReference type="InParanoid" id="D8SRT2"/>
<keyword evidence="1" id="KW-0677">Repeat</keyword>
<dbReference type="Proteomes" id="UP000001514">
    <property type="component" value="Unassembled WGS sequence"/>
</dbReference>
<dbReference type="InterPro" id="IPR011990">
    <property type="entry name" value="TPR-like_helical_dom_sf"/>
</dbReference>
<dbReference type="FunFam" id="1.25.40.10:FF:000158">
    <property type="entry name" value="pentatricopeptide repeat-containing protein At2g33680"/>
    <property type="match status" value="1"/>
</dbReference>
<dbReference type="Pfam" id="PF01535">
    <property type="entry name" value="PPR"/>
    <property type="match status" value="2"/>
</dbReference>
<dbReference type="GO" id="GO:0048731">
    <property type="term" value="P:system development"/>
    <property type="evidence" value="ECO:0007669"/>
    <property type="project" value="UniProtKB-ARBA"/>
</dbReference>
<dbReference type="Gene3D" id="1.25.40.10">
    <property type="entry name" value="Tetratricopeptide repeat domain"/>
    <property type="match status" value="4"/>
</dbReference>
<dbReference type="AlphaFoldDB" id="D8SRT2"/>
<dbReference type="KEGG" id="smo:SELMODRAFT_182148"/>
<dbReference type="FunFam" id="1.25.40.10:FF:000031">
    <property type="entry name" value="Pentatricopeptide repeat-containing protein mitochondrial"/>
    <property type="match status" value="1"/>
</dbReference>
<evidence type="ECO:0000256" key="2">
    <source>
        <dbReference type="PROSITE-ProRule" id="PRU00708"/>
    </source>
</evidence>
<evidence type="ECO:0000256" key="1">
    <source>
        <dbReference type="ARBA" id="ARBA00022737"/>
    </source>
</evidence>
<dbReference type="PROSITE" id="PS51375">
    <property type="entry name" value="PPR"/>
    <property type="match status" value="3"/>
</dbReference>
<evidence type="ECO:0000313" key="4">
    <source>
        <dbReference type="EMBL" id="EFJ12910.1"/>
    </source>
</evidence>
<dbReference type="EMBL" id="GL377636">
    <property type="protein sequence ID" value="EFJ12910.1"/>
    <property type="molecule type" value="Genomic_DNA"/>
</dbReference>
<dbReference type="PANTHER" id="PTHR47926">
    <property type="entry name" value="PENTATRICOPEPTIDE REPEAT-CONTAINING PROTEIN"/>
    <property type="match status" value="1"/>
</dbReference>
<evidence type="ECO:0000313" key="5">
    <source>
        <dbReference type="Proteomes" id="UP000001514"/>
    </source>
</evidence>
<dbReference type="InterPro" id="IPR046960">
    <property type="entry name" value="PPR_At4g14850-like_plant"/>
</dbReference>
<dbReference type="NCBIfam" id="TIGR00756">
    <property type="entry name" value="PPR"/>
    <property type="match status" value="3"/>
</dbReference>
<feature type="repeat" description="PPR" evidence="2">
    <location>
        <begin position="199"/>
        <end position="233"/>
    </location>
</feature>
<dbReference type="GO" id="GO:0009451">
    <property type="term" value="P:RNA modification"/>
    <property type="evidence" value="ECO:0007669"/>
    <property type="project" value="InterPro"/>
</dbReference>
<keyword evidence="5" id="KW-1185">Reference proteome</keyword>
<accession>D8SRT2</accession>
<feature type="repeat" description="PPR" evidence="2">
    <location>
        <begin position="98"/>
        <end position="132"/>
    </location>
</feature>
<dbReference type="GO" id="GO:0008270">
    <property type="term" value="F:zinc ion binding"/>
    <property type="evidence" value="ECO:0007669"/>
    <property type="project" value="InterPro"/>
</dbReference>
<dbReference type="InterPro" id="IPR032867">
    <property type="entry name" value="DYW_dom"/>
</dbReference>
<protein>
    <recommendedName>
        <fullName evidence="3">DYW domain-containing protein</fullName>
    </recommendedName>
</protein>